<dbReference type="InterPro" id="IPR016166">
    <property type="entry name" value="FAD-bd_PCMH"/>
</dbReference>
<dbReference type="InterPro" id="IPR016169">
    <property type="entry name" value="FAD-bd_PCMH_sub2"/>
</dbReference>
<dbReference type="Gene3D" id="3.30.465.10">
    <property type="match status" value="1"/>
</dbReference>
<keyword evidence="7 16" id="KW-0285">Flavoprotein</keyword>
<evidence type="ECO:0000256" key="10">
    <source>
        <dbReference type="ARBA" id="ARBA00022960"/>
    </source>
</evidence>
<dbReference type="InterPro" id="IPR011601">
    <property type="entry name" value="MurB_C"/>
</dbReference>
<dbReference type="PROSITE" id="PS51387">
    <property type="entry name" value="FAD_PCMH"/>
    <property type="match status" value="1"/>
</dbReference>
<dbReference type="InterPro" id="IPR036635">
    <property type="entry name" value="MurB_C_sf"/>
</dbReference>
<dbReference type="NCBIfam" id="TIGR00179">
    <property type="entry name" value="murB"/>
    <property type="match status" value="1"/>
</dbReference>
<evidence type="ECO:0000313" key="18">
    <source>
        <dbReference type="EMBL" id="MBW4466840.1"/>
    </source>
</evidence>
<evidence type="ECO:0000256" key="2">
    <source>
        <dbReference type="ARBA" id="ARBA00003921"/>
    </source>
</evidence>
<dbReference type="InterPro" id="IPR003170">
    <property type="entry name" value="MurB"/>
</dbReference>
<dbReference type="NCBIfam" id="NF010480">
    <property type="entry name" value="PRK13905.1"/>
    <property type="match status" value="1"/>
</dbReference>
<keyword evidence="12 16" id="KW-0560">Oxidoreductase</keyword>
<dbReference type="GO" id="GO:0008762">
    <property type="term" value="F:UDP-N-acetylmuramate dehydrogenase activity"/>
    <property type="evidence" value="ECO:0007669"/>
    <property type="project" value="UniProtKB-UniRule"/>
</dbReference>
<keyword evidence="13 16" id="KW-0131">Cell cycle</keyword>
<keyword evidence="5 16" id="KW-0963">Cytoplasm</keyword>
<proteinExistence type="inferred from homology"/>
<dbReference type="GO" id="GO:0008360">
    <property type="term" value="P:regulation of cell shape"/>
    <property type="evidence" value="ECO:0007669"/>
    <property type="project" value="UniProtKB-KW"/>
</dbReference>
<comment type="similarity">
    <text evidence="16">Belongs to the MurB family.</text>
</comment>
<dbReference type="SUPFAM" id="SSF56176">
    <property type="entry name" value="FAD-binding/transporter-associated domain-like"/>
    <property type="match status" value="1"/>
</dbReference>
<evidence type="ECO:0000256" key="15">
    <source>
        <dbReference type="ARBA" id="ARBA00048914"/>
    </source>
</evidence>
<comment type="caution">
    <text evidence="18">The sequence shown here is derived from an EMBL/GenBank/DDBJ whole genome shotgun (WGS) entry which is preliminary data.</text>
</comment>
<dbReference type="HAMAP" id="MF_00037">
    <property type="entry name" value="MurB"/>
    <property type="match status" value="1"/>
</dbReference>
<comment type="subcellular location">
    <subcellularLocation>
        <location evidence="3 16">Cytoplasm</location>
    </subcellularLocation>
</comment>
<dbReference type="PANTHER" id="PTHR21071:SF4">
    <property type="entry name" value="UDP-N-ACETYLENOLPYRUVOYLGLUCOSAMINE REDUCTASE"/>
    <property type="match status" value="1"/>
</dbReference>
<evidence type="ECO:0000256" key="8">
    <source>
        <dbReference type="ARBA" id="ARBA00022827"/>
    </source>
</evidence>
<evidence type="ECO:0000256" key="16">
    <source>
        <dbReference type="HAMAP-Rule" id="MF_00037"/>
    </source>
</evidence>
<evidence type="ECO:0000256" key="11">
    <source>
        <dbReference type="ARBA" id="ARBA00022984"/>
    </source>
</evidence>
<feature type="active site" description="Proton donor" evidence="16">
    <location>
        <position position="223"/>
    </location>
</feature>
<dbReference type="GO" id="GO:0005829">
    <property type="term" value="C:cytosol"/>
    <property type="evidence" value="ECO:0007669"/>
    <property type="project" value="TreeGrafter"/>
</dbReference>
<comment type="function">
    <text evidence="2 16">Cell wall formation.</text>
</comment>
<evidence type="ECO:0000256" key="6">
    <source>
        <dbReference type="ARBA" id="ARBA00022618"/>
    </source>
</evidence>
<name>A0A951PCW0_9CYAN</name>
<keyword evidence="6 16" id="KW-0132">Cell division</keyword>
<dbReference type="Proteomes" id="UP000707356">
    <property type="component" value="Unassembled WGS sequence"/>
</dbReference>
<dbReference type="Pfam" id="PF01565">
    <property type="entry name" value="FAD_binding_4"/>
    <property type="match status" value="1"/>
</dbReference>
<feature type="active site" evidence="16">
    <location>
        <position position="161"/>
    </location>
</feature>
<evidence type="ECO:0000256" key="5">
    <source>
        <dbReference type="ARBA" id="ARBA00022490"/>
    </source>
</evidence>
<dbReference type="GO" id="GO:0071555">
    <property type="term" value="P:cell wall organization"/>
    <property type="evidence" value="ECO:0007669"/>
    <property type="project" value="UniProtKB-KW"/>
</dbReference>
<dbReference type="SUPFAM" id="SSF56194">
    <property type="entry name" value="Uridine diphospho-N-Acetylenolpyruvylglucosamine reductase, MurB, C-terminal domain"/>
    <property type="match status" value="1"/>
</dbReference>
<dbReference type="PANTHER" id="PTHR21071">
    <property type="entry name" value="UDP-N-ACETYLENOLPYRUVOYLGLUCOSAMINE REDUCTASE"/>
    <property type="match status" value="1"/>
</dbReference>
<feature type="active site" evidence="16">
    <location>
        <position position="293"/>
    </location>
</feature>
<reference evidence="18" key="2">
    <citation type="journal article" date="2022" name="Microbiol. Resour. Announc.">
        <title>Metagenome Sequencing to Explore Phylogenomics of Terrestrial Cyanobacteria.</title>
        <authorList>
            <person name="Ward R.D."/>
            <person name="Stajich J.E."/>
            <person name="Johansen J.R."/>
            <person name="Huntemann M."/>
            <person name="Clum A."/>
            <person name="Foster B."/>
            <person name="Foster B."/>
            <person name="Roux S."/>
            <person name="Palaniappan K."/>
            <person name="Varghese N."/>
            <person name="Mukherjee S."/>
            <person name="Reddy T.B.K."/>
            <person name="Daum C."/>
            <person name="Copeland A."/>
            <person name="Chen I.A."/>
            <person name="Ivanova N.N."/>
            <person name="Kyrpides N.C."/>
            <person name="Shapiro N."/>
            <person name="Eloe-Fadrosh E.A."/>
            <person name="Pietrasiak N."/>
        </authorList>
    </citation>
    <scope>NUCLEOTIDE SEQUENCE</scope>
    <source>
        <strain evidence="18">GSE-TBD4-15B</strain>
    </source>
</reference>
<dbReference type="InterPro" id="IPR016167">
    <property type="entry name" value="FAD-bd_PCMH_sub1"/>
</dbReference>
<evidence type="ECO:0000256" key="9">
    <source>
        <dbReference type="ARBA" id="ARBA00022857"/>
    </source>
</evidence>
<evidence type="ECO:0000256" key="4">
    <source>
        <dbReference type="ARBA" id="ARBA00004752"/>
    </source>
</evidence>
<dbReference type="AlphaFoldDB" id="A0A951PCW0"/>
<dbReference type="GO" id="GO:0051301">
    <property type="term" value="P:cell division"/>
    <property type="evidence" value="ECO:0007669"/>
    <property type="project" value="UniProtKB-KW"/>
</dbReference>
<dbReference type="GO" id="GO:0009252">
    <property type="term" value="P:peptidoglycan biosynthetic process"/>
    <property type="evidence" value="ECO:0007669"/>
    <property type="project" value="UniProtKB-UniRule"/>
</dbReference>
<dbReference type="Pfam" id="PF02873">
    <property type="entry name" value="MurB_C"/>
    <property type="match status" value="1"/>
</dbReference>
<evidence type="ECO:0000256" key="14">
    <source>
        <dbReference type="ARBA" id="ARBA00023316"/>
    </source>
</evidence>
<keyword evidence="14 16" id="KW-0961">Cell wall biogenesis/degradation</keyword>
<comment type="cofactor">
    <cofactor evidence="1 16">
        <name>FAD</name>
        <dbReference type="ChEBI" id="CHEBI:57692"/>
    </cofactor>
</comment>
<dbReference type="GO" id="GO:0071949">
    <property type="term" value="F:FAD binding"/>
    <property type="evidence" value="ECO:0007669"/>
    <property type="project" value="InterPro"/>
</dbReference>
<evidence type="ECO:0000259" key="17">
    <source>
        <dbReference type="PROSITE" id="PS51387"/>
    </source>
</evidence>
<gene>
    <name evidence="16 18" type="primary">murB</name>
    <name evidence="18" type="ORF">KME07_15560</name>
</gene>
<dbReference type="Gene3D" id="3.30.43.10">
    <property type="entry name" value="Uridine Diphospho-n-acetylenolpyruvylglucosamine Reductase, domain 2"/>
    <property type="match status" value="1"/>
</dbReference>
<keyword evidence="9 16" id="KW-0521">NADP</keyword>
<evidence type="ECO:0000256" key="1">
    <source>
        <dbReference type="ARBA" id="ARBA00001974"/>
    </source>
</evidence>
<dbReference type="EMBL" id="JAHHHV010000071">
    <property type="protein sequence ID" value="MBW4466840.1"/>
    <property type="molecule type" value="Genomic_DNA"/>
</dbReference>
<keyword evidence="10 16" id="KW-0133">Cell shape</keyword>
<evidence type="ECO:0000256" key="7">
    <source>
        <dbReference type="ARBA" id="ARBA00022630"/>
    </source>
</evidence>
<comment type="pathway">
    <text evidence="4 16">Cell wall biogenesis; peptidoglycan biosynthesis.</text>
</comment>
<organism evidence="18 19">
    <name type="scientific">Pegethrix bostrychoides GSE-TBD4-15B</name>
    <dbReference type="NCBI Taxonomy" id="2839662"/>
    <lineage>
        <taxon>Bacteria</taxon>
        <taxon>Bacillati</taxon>
        <taxon>Cyanobacteriota</taxon>
        <taxon>Cyanophyceae</taxon>
        <taxon>Oculatellales</taxon>
        <taxon>Oculatellaceae</taxon>
        <taxon>Pegethrix</taxon>
    </lineage>
</organism>
<accession>A0A951PCW0</accession>
<evidence type="ECO:0000256" key="12">
    <source>
        <dbReference type="ARBA" id="ARBA00023002"/>
    </source>
</evidence>
<comment type="catalytic activity">
    <reaction evidence="15 16">
        <text>UDP-N-acetyl-alpha-D-muramate + NADP(+) = UDP-N-acetyl-3-O-(1-carboxyvinyl)-alpha-D-glucosamine + NADPH + H(+)</text>
        <dbReference type="Rhea" id="RHEA:12248"/>
        <dbReference type="ChEBI" id="CHEBI:15378"/>
        <dbReference type="ChEBI" id="CHEBI:57783"/>
        <dbReference type="ChEBI" id="CHEBI:58349"/>
        <dbReference type="ChEBI" id="CHEBI:68483"/>
        <dbReference type="ChEBI" id="CHEBI:70757"/>
        <dbReference type="EC" id="1.3.1.98"/>
    </reaction>
</comment>
<evidence type="ECO:0000256" key="13">
    <source>
        <dbReference type="ARBA" id="ARBA00023306"/>
    </source>
</evidence>
<evidence type="ECO:0000313" key="19">
    <source>
        <dbReference type="Proteomes" id="UP000707356"/>
    </source>
</evidence>
<dbReference type="InterPro" id="IPR006094">
    <property type="entry name" value="Oxid_FAD_bind_N"/>
</dbReference>
<feature type="domain" description="FAD-binding PCMH-type" evidence="17">
    <location>
        <begin position="15"/>
        <end position="193"/>
    </location>
</feature>
<reference evidence="18" key="1">
    <citation type="submission" date="2021-05" db="EMBL/GenBank/DDBJ databases">
        <authorList>
            <person name="Pietrasiak N."/>
            <person name="Ward R."/>
            <person name="Stajich J.E."/>
            <person name="Kurbessoian T."/>
        </authorList>
    </citation>
    <scope>NUCLEOTIDE SEQUENCE</scope>
    <source>
        <strain evidence="18">GSE-TBD4-15B</strain>
    </source>
</reference>
<dbReference type="Gene3D" id="3.90.78.10">
    <property type="entry name" value="UDP-N-acetylenolpyruvoylglucosamine reductase, C-terminal domain"/>
    <property type="match status" value="1"/>
</dbReference>
<protein>
    <recommendedName>
        <fullName evidence="16">UDP-N-acetylenolpyruvoylglucosamine reductase</fullName>
        <ecNumber evidence="16">1.3.1.98</ecNumber>
    </recommendedName>
    <alternativeName>
        <fullName evidence="16">UDP-N-acetylmuramate dehydrogenase</fullName>
    </alternativeName>
</protein>
<evidence type="ECO:0000256" key="3">
    <source>
        <dbReference type="ARBA" id="ARBA00004496"/>
    </source>
</evidence>
<keyword evidence="8 16" id="KW-0274">FAD</keyword>
<keyword evidence="11 16" id="KW-0573">Peptidoglycan synthesis</keyword>
<dbReference type="InterPro" id="IPR036318">
    <property type="entry name" value="FAD-bd_PCMH-like_sf"/>
</dbReference>
<dbReference type="EC" id="1.3.1.98" evidence="16"/>
<sequence>MIKPQVPLSSLTSFKVGGPAELYVAPRRLEDLQASLDWANQRGLPITMLGAGSNLLISDRGLPGLVICTRHLRAAEFDEELGRVTVAAGEPLTKLAWRVAERGWRGLEWAVGIPGTVGGAVVMNAGAHTACTADVLVNTEVVYGDGSTDLLLPEQLNFAYRTSALQVHGAAAATSSSTPLRLVTQATFQLQPGYRSEQVMSDTMVHMTQRRNTQPYNMPNCGSVFRNPIPYKAGWLIEQAGLKGHQIGGAQIAQRHANFILNCGGATAADIFALIRHIQNRVEQQWSLRLEPEVKMLGEFQLA</sequence>